<dbReference type="InterPro" id="IPR005312">
    <property type="entry name" value="DUF1759"/>
</dbReference>
<evidence type="ECO:0000259" key="4">
    <source>
        <dbReference type="PROSITE" id="PS50158"/>
    </source>
</evidence>
<dbReference type="GO" id="GO:0008270">
    <property type="term" value="F:zinc ion binding"/>
    <property type="evidence" value="ECO:0007669"/>
    <property type="project" value="UniProtKB-KW"/>
</dbReference>
<organism evidence="6 7">
    <name type="scientific">Schistosoma rodhaini</name>
    <dbReference type="NCBI Taxonomy" id="6188"/>
    <lineage>
        <taxon>Eukaryota</taxon>
        <taxon>Metazoa</taxon>
        <taxon>Spiralia</taxon>
        <taxon>Lophotrochozoa</taxon>
        <taxon>Platyhelminthes</taxon>
        <taxon>Trematoda</taxon>
        <taxon>Digenea</taxon>
        <taxon>Strigeidida</taxon>
        <taxon>Schistosomatoidea</taxon>
        <taxon>Schistosomatidae</taxon>
        <taxon>Schistosoma</taxon>
    </lineage>
</organism>
<dbReference type="InterPro" id="IPR043128">
    <property type="entry name" value="Rev_trsase/Diguanyl_cyclase"/>
</dbReference>
<proteinExistence type="predicted"/>
<dbReference type="InterPro" id="IPR041588">
    <property type="entry name" value="Integrase_H2C2"/>
</dbReference>
<dbReference type="SMART" id="SM00343">
    <property type="entry name" value="ZnF_C2HC"/>
    <property type="match status" value="1"/>
</dbReference>
<dbReference type="Pfam" id="PF17921">
    <property type="entry name" value="Integrase_H2C2"/>
    <property type="match status" value="1"/>
</dbReference>
<evidence type="ECO:0000313" key="7">
    <source>
        <dbReference type="WBParaSite" id="SRDH1_84710.1"/>
    </source>
</evidence>
<sequence length="1742" mass="199227">MTKTRRMKYSDDSSQDTDNYNAENIIPSVSKVNSPISLNLALDNVLLNPKDSCSVRDNNVETRCSIEDEVVSREKEVEKIELEIRELQLRKRLLELTPNSLSQVRKVSETNESLGSRSGDVTPAAVLRRQYTNTHLSEAVQFKAQADSIKSLVMTASLPKIEVMKFDGSPLKFWTFIKGFKANIADRVEGDTQKLMYLIHYCEGAAKDAIEHCVLLPEGEGYTKAINILHNQFGKPHDIVEAFLTELLNGVPLNQDDISGLQKLTRLMTNCKIALTQMGRNADLNCSTNLKRIVRRLPRSIQFKWAEAVDDILRRGLEPNFDDLLQFLEKKVSIATNTYGQLASGSYKAQTTSNNRSAPTKAKIHTSSSKGKVHCVICSGSHEVVSCPQLLAVSHNERLELLRKFKLCFSCLKPNHRAKDCRQPVLCEIDGCKRRHHRILHNTEPDAKQTCCNSTYSAGTYLGFVPVRLHGPTGHVDTYALLDNGSDSTLLLSDVAKQVGISGTVTRLSISSVIGASSQNAELINFEIESLDKTNRIKIEGAYAINNLPIKRAEIPPMDFQERWKHLKGVQLPTITCDKVGLLLGVDVPEAHWVIDQRIGKPKQPYASLTMLGWALFGPTGQLGKTSAFINCLEARNSVEEDILKLFEHEFSENKYSDEVTMSLCDKTIMETTDKQTVLLDGHYQVPIPWKVDWHSLPSNKREIEKRLIYLRKRLLKDEQLRKQYTIILATHESKGYLSRVTQAIEEERYFIPHHPVFNSKKPGKVRIVFDCAAKLQNRSLNDCIHSGPDLTNDLVGVLLRFRKHKIGLSADIEEMFLQVHLPERDTKAFSFLWYPNGNLDSSPEIYELHVHPFGATSSPFCATYALKRTAADHEDLFDEKTQSALRENFYVDDCLVSVETVSEAAELAINLTRLLALGGFRLHKWVSNVNEALNDIPIDDRSNNLVRIPGSTERIQRTLGLCWHTQSDCFAFDVNLPERPVTKRGILSCASSLYDPLGFLAPLSLIPKRILQRLCRKNYGWDEIIDEESRLSWEGWLQAVAGVRDLRIPRCLNIESYDKGQISLHLFSDASESGYGAVAYMRLQYDASITRCSFILGKSRIAPLKFVSVPRLELQAAVLAVKLMKQILEEIKLKYMTEIYFWTDSMIVLNYIFNTTSRFKTYVANRINFIHERTKPSQWRYIPSSINPADLASRGICKYDSNCIETWLSGPEFLTTEKDKWREYRREEILKLPVELELKNATTLDTMTTVFPFDKFISYFSSWIKLKQDAAWLIRFKRYLCNKTTVKGPLTLNELDNAERDLLKYVQEQEFAEIIQWIKRHKQSDNIPSKNHVINKLRPIVIDNLIRVGGRLNRSDLPVEQKHPIILPSKHPITELIIRHYHQADGHMGVYYTLAALRKKFWILKGTTAIKRIIHKCIGCRIRSARPMSQLMGDLPPTRITPDFPFATTGVDYFGPITIKEGRKPRKCYGCLFTCFNTRAVHIEVACALSIDSFLMALSRFSNRRGTPKKIYSDRGTTFAGLEKEIQLLLPDFKDNRVAKEMIRRNIEWHYNIPYASHRGGIWERLIRSIRRILSAVSGEQTMTYETLTTYLTEVERILNDRPLVPVYDDPEQLETLSPNNLLLLRKPSLHQIEISLRERYSRQWRQAQLLATTFWRRWIKEYLPLLQTRAKWTQGRRDLRVGDLVLIIGDTYTRNNWLKGLVVSINPEEDGLVRQAKIRTSKGIIIRDIRKICLLEGADN</sequence>
<dbReference type="SUPFAM" id="SSF53098">
    <property type="entry name" value="Ribonuclease H-like"/>
    <property type="match status" value="1"/>
</dbReference>
<dbReference type="WBParaSite" id="SRDH1_84710.1">
    <property type="protein sequence ID" value="SRDH1_84710.1"/>
    <property type="gene ID" value="SRDH1_84710"/>
</dbReference>
<feature type="domain" description="Integrase catalytic" evidence="5">
    <location>
        <begin position="1442"/>
        <end position="1628"/>
    </location>
</feature>
<dbReference type="Gene3D" id="3.30.70.270">
    <property type="match status" value="1"/>
</dbReference>
<dbReference type="Pfam" id="PF18701">
    <property type="entry name" value="DUF5641"/>
    <property type="match status" value="1"/>
</dbReference>
<evidence type="ECO:0000256" key="3">
    <source>
        <dbReference type="SAM" id="MobiDB-lite"/>
    </source>
</evidence>
<dbReference type="PANTHER" id="PTHR47331">
    <property type="entry name" value="PHD-TYPE DOMAIN-CONTAINING PROTEIN"/>
    <property type="match status" value="1"/>
</dbReference>
<dbReference type="InterPro" id="IPR001878">
    <property type="entry name" value="Znf_CCHC"/>
</dbReference>
<dbReference type="InterPro" id="IPR040676">
    <property type="entry name" value="DUF5641"/>
</dbReference>
<dbReference type="Gene3D" id="3.30.420.10">
    <property type="entry name" value="Ribonuclease H-like superfamily/Ribonuclease H"/>
    <property type="match status" value="1"/>
</dbReference>
<dbReference type="InterPro" id="IPR001584">
    <property type="entry name" value="Integrase_cat-core"/>
</dbReference>
<feature type="region of interest" description="Disordered" evidence="3">
    <location>
        <begin position="1"/>
        <end position="20"/>
    </location>
</feature>
<dbReference type="GO" id="GO:0015074">
    <property type="term" value="P:DNA integration"/>
    <property type="evidence" value="ECO:0007669"/>
    <property type="project" value="InterPro"/>
</dbReference>
<name>A0AA85GBA7_9TREM</name>
<dbReference type="PROSITE" id="PS50994">
    <property type="entry name" value="INTEGRASE"/>
    <property type="match status" value="1"/>
</dbReference>
<accession>A0AA85GBA7</accession>
<dbReference type="GO" id="GO:0003676">
    <property type="term" value="F:nucleic acid binding"/>
    <property type="evidence" value="ECO:0007669"/>
    <property type="project" value="InterPro"/>
</dbReference>
<dbReference type="Proteomes" id="UP000050792">
    <property type="component" value="Unassembled WGS sequence"/>
</dbReference>
<dbReference type="PANTHER" id="PTHR47331:SF1">
    <property type="entry name" value="GAG-LIKE PROTEIN"/>
    <property type="match status" value="1"/>
</dbReference>
<keyword evidence="1" id="KW-0862">Zinc</keyword>
<keyword evidence="1" id="KW-0479">Metal-binding</keyword>
<dbReference type="InterPro" id="IPR043502">
    <property type="entry name" value="DNA/RNA_pol_sf"/>
</dbReference>
<dbReference type="Gene3D" id="1.10.340.70">
    <property type="match status" value="1"/>
</dbReference>
<keyword evidence="2" id="KW-0175">Coiled coil</keyword>
<dbReference type="InterPro" id="IPR036397">
    <property type="entry name" value="RNaseH_sf"/>
</dbReference>
<evidence type="ECO:0000259" key="5">
    <source>
        <dbReference type="PROSITE" id="PS50994"/>
    </source>
</evidence>
<protein>
    <submittedName>
        <fullName evidence="7">Uncharacterized protein</fullName>
    </submittedName>
</protein>
<reference evidence="6" key="1">
    <citation type="submission" date="2022-06" db="EMBL/GenBank/DDBJ databases">
        <authorList>
            <person name="Berger JAMES D."/>
            <person name="Berger JAMES D."/>
        </authorList>
    </citation>
    <scope>NUCLEOTIDE SEQUENCE [LARGE SCALE GENOMIC DNA]</scope>
</reference>
<feature type="coiled-coil region" evidence="2">
    <location>
        <begin position="70"/>
        <end position="97"/>
    </location>
</feature>
<dbReference type="PROSITE" id="PS50158">
    <property type="entry name" value="ZF_CCHC"/>
    <property type="match status" value="1"/>
</dbReference>
<evidence type="ECO:0000256" key="2">
    <source>
        <dbReference type="SAM" id="Coils"/>
    </source>
</evidence>
<feature type="domain" description="CCHC-type" evidence="4">
    <location>
        <begin position="408"/>
        <end position="423"/>
    </location>
</feature>
<keyword evidence="6" id="KW-1185">Reference proteome</keyword>
<dbReference type="CDD" id="cd01644">
    <property type="entry name" value="RT_pepA17"/>
    <property type="match status" value="1"/>
</dbReference>
<keyword evidence="1" id="KW-0863">Zinc-finger</keyword>
<dbReference type="SUPFAM" id="SSF56672">
    <property type="entry name" value="DNA/RNA polymerases"/>
    <property type="match status" value="1"/>
</dbReference>
<evidence type="ECO:0000313" key="6">
    <source>
        <dbReference type="Proteomes" id="UP000050792"/>
    </source>
</evidence>
<dbReference type="Pfam" id="PF03564">
    <property type="entry name" value="DUF1759"/>
    <property type="match status" value="1"/>
</dbReference>
<reference evidence="7" key="2">
    <citation type="submission" date="2023-11" db="UniProtKB">
        <authorList>
            <consortium name="WormBaseParasite"/>
        </authorList>
    </citation>
    <scope>IDENTIFICATION</scope>
</reference>
<dbReference type="Gene3D" id="3.10.10.10">
    <property type="entry name" value="HIV Type 1 Reverse Transcriptase, subunit A, domain 1"/>
    <property type="match status" value="1"/>
</dbReference>
<dbReference type="InterPro" id="IPR008042">
    <property type="entry name" value="Retrotrans_Pao"/>
</dbReference>
<evidence type="ECO:0000256" key="1">
    <source>
        <dbReference type="PROSITE-ProRule" id="PRU00047"/>
    </source>
</evidence>
<dbReference type="Pfam" id="PF05380">
    <property type="entry name" value="Peptidase_A17"/>
    <property type="match status" value="1"/>
</dbReference>
<dbReference type="InterPro" id="IPR012337">
    <property type="entry name" value="RNaseH-like_sf"/>
</dbReference>